<dbReference type="AlphaFoldDB" id="D6TDJ2"/>
<protein>
    <submittedName>
        <fullName evidence="1">Uncharacterized protein</fullName>
    </submittedName>
</protein>
<dbReference type="Proteomes" id="UP000004508">
    <property type="component" value="Unassembled WGS sequence"/>
</dbReference>
<name>D6TDJ2_KTERA</name>
<proteinExistence type="predicted"/>
<evidence type="ECO:0000313" key="2">
    <source>
        <dbReference type="Proteomes" id="UP000004508"/>
    </source>
</evidence>
<evidence type="ECO:0000313" key="1">
    <source>
        <dbReference type="EMBL" id="EFH88337.1"/>
    </source>
</evidence>
<keyword evidence="2" id="KW-1185">Reference proteome</keyword>
<organism evidence="1 2">
    <name type="scientific">Ktedonobacter racemifer DSM 44963</name>
    <dbReference type="NCBI Taxonomy" id="485913"/>
    <lineage>
        <taxon>Bacteria</taxon>
        <taxon>Bacillati</taxon>
        <taxon>Chloroflexota</taxon>
        <taxon>Ktedonobacteria</taxon>
        <taxon>Ktedonobacterales</taxon>
        <taxon>Ktedonobacteraceae</taxon>
        <taxon>Ktedonobacter</taxon>
    </lineage>
</organism>
<sequence>MVSVIAVAQSEAMKTAAWATADAVDFHHKNRAMRGPLL</sequence>
<comment type="caution">
    <text evidence="1">The sequence shown here is derived from an EMBL/GenBank/DDBJ whole genome shotgun (WGS) entry which is preliminary data.</text>
</comment>
<gene>
    <name evidence="1" type="ORF">Krac_9779</name>
</gene>
<reference evidence="1 2" key="1">
    <citation type="journal article" date="2011" name="Stand. Genomic Sci.">
        <title>Non-contiguous finished genome sequence and contextual data of the filamentous soil bacterium Ktedonobacter racemifer type strain (SOSP1-21).</title>
        <authorList>
            <person name="Chang Y.J."/>
            <person name="Land M."/>
            <person name="Hauser L."/>
            <person name="Chertkov O."/>
            <person name="Del Rio T.G."/>
            <person name="Nolan M."/>
            <person name="Copeland A."/>
            <person name="Tice H."/>
            <person name="Cheng J.F."/>
            <person name="Lucas S."/>
            <person name="Han C."/>
            <person name="Goodwin L."/>
            <person name="Pitluck S."/>
            <person name="Ivanova N."/>
            <person name="Ovchinikova G."/>
            <person name="Pati A."/>
            <person name="Chen A."/>
            <person name="Palaniappan K."/>
            <person name="Mavromatis K."/>
            <person name="Liolios K."/>
            <person name="Brettin T."/>
            <person name="Fiebig A."/>
            <person name="Rohde M."/>
            <person name="Abt B."/>
            <person name="Goker M."/>
            <person name="Detter J.C."/>
            <person name="Woyke T."/>
            <person name="Bristow J."/>
            <person name="Eisen J.A."/>
            <person name="Markowitz V."/>
            <person name="Hugenholtz P."/>
            <person name="Kyrpides N.C."/>
            <person name="Klenk H.P."/>
            <person name="Lapidus A."/>
        </authorList>
    </citation>
    <scope>NUCLEOTIDE SEQUENCE [LARGE SCALE GENOMIC DNA]</scope>
    <source>
        <strain evidence="2">DSM 44963</strain>
    </source>
</reference>
<dbReference type="InParanoid" id="D6TDJ2"/>
<accession>D6TDJ2</accession>
<dbReference type="EMBL" id="ADVG01000001">
    <property type="protein sequence ID" value="EFH88337.1"/>
    <property type="molecule type" value="Genomic_DNA"/>
</dbReference>